<dbReference type="RefSeq" id="WP_130830297.1">
    <property type="nucleotide sequence ID" value="NZ_SDIK01000098.1"/>
</dbReference>
<dbReference type="InterPro" id="IPR044060">
    <property type="entry name" value="Bacterial_rp_domain"/>
</dbReference>
<dbReference type="InterPro" id="IPR002105">
    <property type="entry name" value="Dockerin_1_rpt"/>
</dbReference>
<protein>
    <recommendedName>
        <fullName evidence="2">Dockerin domain-containing protein</fullName>
    </recommendedName>
</protein>
<feature type="signal peptide" evidence="1">
    <location>
        <begin position="1"/>
        <end position="21"/>
    </location>
</feature>
<name>A0A5C8GA92_9BACT</name>
<dbReference type="PROSITE" id="PS51257">
    <property type="entry name" value="PROKAR_LIPOPROTEIN"/>
    <property type="match status" value="1"/>
</dbReference>
<dbReference type="PROSITE" id="PS00018">
    <property type="entry name" value="EF_HAND_1"/>
    <property type="match status" value="2"/>
</dbReference>
<organism evidence="3 4">
    <name type="scientific">Prevotella brunnea</name>
    <dbReference type="NCBI Taxonomy" id="2508867"/>
    <lineage>
        <taxon>Bacteria</taxon>
        <taxon>Pseudomonadati</taxon>
        <taxon>Bacteroidota</taxon>
        <taxon>Bacteroidia</taxon>
        <taxon>Bacteroidales</taxon>
        <taxon>Prevotellaceae</taxon>
        <taxon>Prevotella</taxon>
    </lineage>
</organism>
<dbReference type="GO" id="GO:0030246">
    <property type="term" value="F:carbohydrate binding"/>
    <property type="evidence" value="ECO:0007669"/>
    <property type="project" value="InterPro"/>
</dbReference>
<dbReference type="GO" id="GO:0000272">
    <property type="term" value="P:polysaccharide catabolic process"/>
    <property type="evidence" value="ECO:0007669"/>
    <property type="project" value="InterPro"/>
</dbReference>
<dbReference type="GO" id="GO:0004553">
    <property type="term" value="F:hydrolase activity, hydrolyzing O-glycosyl compounds"/>
    <property type="evidence" value="ECO:0007669"/>
    <property type="project" value="InterPro"/>
</dbReference>
<dbReference type="PROSITE" id="PS51766">
    <property type="entry name" value="DOCKERIN"/>
    <property type="match status" value="1"/>
</dbReference>
<dbReference type="EMBL" id="SDIK01000098">
    <property type="protein sequence ID" value="TXJ58338.1"/>
    <property type="molecule type" value="Genomic_DNA"/>
</dbReference>
<comment type="caution">
    <text evidence="3">The sequence shown here is derived from an EMBL/GenBank/DDBJ whole genome shotgun (WGS) entry which is preliminary data.</text>
</comment>
<dbReference type="SUPFAM" id="SSF63446">
    <property type="entry name" value="Type I dockerin domain"/>
    <property type="match status" value="1"/>
</dbReference>
<accession>A0A5C8GA92</accession>
<dbReference type="InterPro" id="IPR018247">
    <property type="entry name" value="EF_Hand_1_Ca_BS"/>
</dbReference>
<evidence type="ECO:0000256" key="1">
    <source>
        <dbReference type="SAM" id="SignalP"/>
    </source>
</evidence>
<dbReference type="InterPro" id="IPR036439">
    <property type="entry name" value="Dockerin_dom_sf"/>
</dbReference>
<keyword evidence="1" id="KW-0732">Signal</keyword>
<proteinExistence type="predicted"/>
<gene>
    <name evidence="3" type="ORF">ETF27_10645</name>
</gene>
<dbReference type="OrthoDB" id="1083267at2"/>
<sequence length="847" mass="93538">MRRKRYLMMGMWLIGCITAFGQGKGGFNPPNPGEPDAPNLPHRLTVLAEPVQGGNPSPTGKYVQGAIVNLRANPAMGYKFTKWTNEDGVVVSEKSSFNITKKETPETFTAHYIYQPGSPGEPDDPWLTLTIPLTVIASEGGYVSGGGKYLPGKKVTVNASPSTNYVFSHWSSQDVERLSETASFTYTVRNQRDTLVAHFKFVPASPNEPDAPDLTPKHHIFTIATEGGIVSADQYIAEGKTVTISSSCNVGYVFLGWFKDGQPYNNNPSFSYTMGETDVSFEARFQFNPAAPDEPNFPSSAKKQVFYIERTNGFQGEEMNLSVFLSSLNDIGDMTFQLSFPAQLMPSIEEGVTYSERLEKYPTKTCVKSDDTTLKFTFAGDTLRAGNGALVTFKIKVPNELPTGKRYPVRMAQISFTEVGAETSTTANARNSHIGVYKHGDVNGDNSIDLADVHAVMLFIKGLVEPSDGFIREAADYNKDGIVDEIDLEHLITLSQSSVIDIEAKASANSLSMSAFETSQNVTHRCMESIEVCLTNEVDVWGVQFDVFLPEGMTLDMEMPDQNPLERNTLRTGEETDNFKQIATPLKDGWTRIQLYPSSVERFITGFEGELLRMHYCTDSRLPLGTATIELRNVVLILQRLDYDHPVALPCKVQVKDFIPSPYDADMVIDESHFSTFVAPFDVPIPQGVKAYVLTNQDGKTAYAQKLNNTIPANTPVLVYSDEMTNLLFSGRLNSQNPVTYGILTGVFKETMAQATSFLLEVQTNGDPHLRLASGTSTIIHPGRAYIADLPVVDGTDLNISWDEVPNGIVPIFIDKEDQTIYDLQGRKCYPTRPGIYIKGGRKVICK</sequence>
<dbReference type="Pfam" id="PF00404">
    <property type="entry name" value="Dockerin_1"/>
    <property type="match status" value="1"/>
</dbReference>
<dbReference type="CDD" id="cd14256">
    <property type="entry name" value="Dockerin_I"/>
    <property type="match status" value="1"/>
</dbReference>
<dbReference type="Gene3D" id="1.10.1330.10">
    <property type="entry name" value="Dockerin domain"/>
    <property type="match status" value="1"/>
</dbReference>
<dbReference type="SUPFAM" id="SSF49384">
    <property type="entry name" value="Carbohydrate-binding domain"/>
    <property type="match status" value="1"/>
</dbReference>
<feature type="domain" description="Dockerin" evidence="2">
    <location>
        <begin position="435"/>
        <end position="504"/>
    </location>
</feature>
<dbReference type="Gene3D" id="2.60.40.680">
    <property type="match status" value="1"/>
</dbReference>
<reference evidence="4" key="1">
    <citation type="submission" date="2019-05" db="EMBL/GenBank/DDBJ databases">
        <title>Prevotella brunnea sp. nov., isolated from a wound of a patient.</title>
        <authorList>
            <person name="Buhl M."/>
        </authorList>
    </citation>
    <scope>NUCLEOTIDE SEQUENCE [LARGE SCALE GENOMIC DNA]</scope>
    <source>
        <strain evidence="4">A2672</strain>
    </source>
</reference>
<evidence type="ECO:0000313" key="4">
    <source>
        <dbReference type="Proteomes" id="UP000321612"/>
    </source>
</evidence>
<feature type="chain" id="PRO_5023060530" description="Dockerin domain-containing protein" evidence="1">
    <location>
        <begin position="22"/>
        <end position="847"/>
    </location>
</feature>
<dbReference type="InterPro" id="IPR016134">
    <property type="entry name" value="Dockerin_dom"/>
</dbReference>
<dbReference type="InterPro" id="IPR008965">
    <property type="entry name" value="CBM2/CBM3_carb-bd_dom_sf"/>
</dbReference>
<dbReference type="AlphaFoldDB" id="A0A5C8GA92"/>
<dbReference type="Pfam" id="PF18998">
    <property type="entry name" value="Flg_new_2"/>
    <property type="match status" value="3"/>
</dbReference>
<keyword evidence="4" id="KW-1185">Reference proteome</keyword>
<evidence type="ECO:0000259" key="2">
    <source>
        <dbReference type="PROSITE" id="PS51766"/>
    </source>
</evidence>
<dbReference type="Proteomes" id="UP000321612">
    <property type="component" value="Unassembled WGS sequence"/>
</dbReference>
<evidence type="ECO:0000313" key="3">
    <source>
        <dbReference type="EMBL" id="TXJ58338.1"/>
    </source>
</evidence>